<keyword evidence="2" id="KW-1185">Reference proteome</keyword>
<protein>
    <recommendedName>
        <fullName evidence="3">Imidazoleglycerol-phosphate dehydratase</fullName>
    </recommendedName>
</protein>
<reference evidence="1 2" key="1">
    <citation type="journal article" date="2018" name="Mol. Ecol.">
        <title>The obligate alkalophilic soda-lake fungus Sodiomyces alkalinus has shifted to a protein diet.</title>
        <authorList>
            <person name="Grum-Grzhimaylo A.A."/>
            <person name="Falkoski D.L."/>
            <person name="van den Heuvel J."/>
            <person name="Valero-Jimenez C.A."/>
            <person name="Min B."/>
            <person name="Choi I.G."/>
            <person name="Lipzen A."/>
            <person name="Daum C.G."/>
            <person name="Aanen D.K."/>
            <person name="Tsang A."/>
            <person name="Henrissat B."/>
            <person name="Bilanenko E.N."/>
            <person name="de Vries R.P."/>
            <person name="van Kan J.A.L."/>
            <person name="Grigoriev I.V."/>
            <person name="Debets A.J.M."/>
        </authorList>
    </citation>
    <scope>NUCLEOTIDE SEQUENCE [LARGE SCALE GENOMIC DNA]</scope>
    <source>
        <strain evidence="1 2">F11</strain>
    </source>
</reference>
<dbReference type="InterPro" id="IPR038882">
    <property type="entry name" value="Rcf3"/>
</dbReference>
<evidence type="ECO:0008006" key="3">
    <source>
        <dbReference type="Google" id="ProtNLM"/>
    </source>
</evidence>
<dbReference type="EMBL" id="ML119054">
    <property type="protein sequence ID" value="ROT39198.1"/>
    <property type="molecule type" value="Genomic_DNA"/>
</dbReference>
<dbReference type="AlphaFoldDB" id="A0A3N2PXJ9"/>
<dbReference type="PANTHER" id="PTHR39153:SF1">
    <property type="entry name" value="AGR244WP"/>
    <property type="match status" value="1"/>
</dbReference>
<evidence type="ECO:0000313" key="2">
    <source>
        <dbReference type="Proteomes" id="UP000272025"/>
    </source>
</evidence>
<evidence type="ECO:0000313" key="1">
    <source>
        <dbReference type="EMBL" id="ROT39198.1"/>
    </source>
</evidence>
<gene>
    <name evidence="1" type="ORF">SODALDRAFT_378305</name>
</gene>
<dbReference type="GeneID" id="39583451"/>
<dbReference type="RefSeq" id="XP_028467004.1">
    <property type="nucleotide sequence ID" value="XM_028614974.1"/>
</dbReference>
<sequence length="209" mass="24282">MPGNPFRRRPLRDSNIFSQYYRDTERRLDARYLTLNEVVSSQVNLSQTLATVIFTDSLVYRHFDPCRLSVRLLCLLKVTAGDYHDFNMRSHDWMNNEDVDNAAWAATRGGLVGAAKWGALFAVLGGIGHVYSPLYRGLTIQFKIYIQSSAMIVGGVVEADYRLREYEAHMRMQRRILKERAKWQRYEQEFLESKDGGEKRSSYIYPIIP</sequence>
<name>A0A3N2PXJ9_SODAK</name>
<accession>A0A3N2PXJ9</accession>
<dbReference type="Proteomes" id="UP000272025">
    <property type="component" value="Unassembled WGS sequence"/>
</dbReference>
<dbReference type="PANTHER" id="PTHR39153">
    <property type="entry name" value="AGR244WP"/>
    <property type="match status" value="1"/>
</dbReference>
<proteinExistence type="predicted"/>
<dbReference type="OrthoDB" id="3979469at2759"/>
<organism evidence="1 2">
    <name type="scientific">Sodiomyces alkalinus (strain CBS 110278 / VKM F-3762 / F11)</name>
    <name type="common">Alkaliphilic filamentous fungus</name>
    <dbReference type="NCBI Taxonomy" id="1314773"/>
    <lineage>
        <taxon>Eukaryota</taxon>
        <taxon>Fungi</taxon>
        <taxon>Dikarya</taxon>
        <taxon>Ascomycota</taxon>
        <taxon>Pezizomycotina</taxon>
        <taxon>Sordariomycetes</taxon>
        <taxon>Hypocreomycetidae</taxon>
        <taxon>Glomerellales</taxon>
        <taxon>Plectosphaerellaceae</taxon>
        <taxon>Sodiomyces</taxon>
    </lineage>
</organism>